<comment type="caution">
    <text evidence="1">The sequence shown here is derived from an EMBL/GenBank/DDBJ whole genome shotgun (WGS) entry which is preliminary data.</text>
</comment>
<accession>A0A8S3Q8A0</accession>
<sequence>MYSEEEKDSIWLFDVLEGIGVNDEYRRTWQQTSITNEILQSVNSLIVSNNYGKSPEATVTQSQNDGCEETSHKEYIICKFPDIFENIRTLYIMGSTFEATFTPDESHDIDGMECHEWLSVIENISKAEKNKFSLLIVREPETPAGYVKLQLVGYDKPLTSTDWPFVKDMFQNLSHCFKIDKLKRLVICDFFRVEESKHMVSRLENKPAFYTKNYYGHDYDSVISYRGKRWPSMAK</sequence>
<organism evidence="1 2">
    <name type="scientific">Mytilus edulis</name>
    <name type="common">Blue mussel</name>
    <dbReference type="NCBI Taxonomy" id="6550"/>
    <lineage>
        <taxon>Eukaryota</taxon>
        <taxon>Metazoa</taxon>
        <taxon>Spiralia</taxon>
        <taxon>Lophotrochozoa</taxon>
        <taxon>Mollusca</taxon>
        <taxon>Bivalvia</taxon>
        <taxon>Autobranchia</taxon>
        <taxon>Pteriomorphia</taxon>
        <taxon>Mytilida</taxon>
        <taxon>Mytiloidea</taxon>
        <taxon>Mytilidae</taxon>
        <taxon>Mytilinae</taxon>
        <taxon>Mytilus</taxon>
    </lineage>
</organism>
<dbReference type="Proteomes" id="UP000683360">
    <property type="component" value="Unassembled WGS sequence"/>
</dbReference>
<dbReference type="EMBL" id="CAJPWZ010000342">
    <property type="protein sequence ID" value="CAG2190825.1"/>
    <property type="molecule type" value="Genomic_DNA"/>
</dbReference>
<name>A0A8S3Q8A0_MYTED</name>
<dbReference type="AlphaFoldDB" id="A0A8S3Q8A0"/>
<proteinExistence type="predicted"/>
<gene>
    <name evidence="1" type="ORF">MEDL_6114</name>
</gene>
<evidence type="ECO:0000313" key="1">
    <source>
        <dbReference type="EMBL" id="CAG2190825.1"/>
    </source>
</evidence>
<evidence type="ECO:0000313" key="2">
    <source>
        <dbReference type="Proteomes" id="UP000683360"/>
    </source>
</evidence>
<protein>
    <submittedName>
        <fullName evidence="1">Uncharacterized protein</fullName>
    </submittedName>
</protein>
<reference evidence="1" key="1">
    <citation type="submission" date="2021-03" db="EMBL/GenBank/DDBJ databases">
        <authorList>
            <person name="Bekaert M."/>
        </authorList>
    </citation>
    <scope>NUCLEOTIDE SEQUENCE</scope>
</reference>
<dbReference type="OrthoDB" id="9923553at2759"/>
<keyword evidence="2" id="KW-1185">Reference proteome</keyword>